<feature type="transmembrane region" description="Helical" evidence="1">
    <location>
        <begin position="76"/>
        <end position="94"/>
    </location>
</feature>
<keyword evidence="1" id="KW-0472">Membrane</keyword>
<feature type="transmembrane region" description="Helical" evidence="1">
    <location>
        <begin position="44"/>
        <end position="64"/>
    </location>
</feature>
<evidence type="ECO:0000313" key="3">
    <source>
        <dbReference type="Proteomes" id="UP000510844"/>
    </source>
</evidence>
<reference evidence="2 3" key="2">
    <citation type="journal article" date="2021" name="Mar. Drugs">
        <title>A New Micromonospora Strain with Antibiotic Activity Isolated from the Microbiome of a Mid-Atlantic Deep-Sea Sponge.</title>
        <authorList>
            <person name="Back C.R."/>
            <person name="Stennett H.L."/>
            <person name="Williams S.E."/>
            <person name="Wang L."/>
            <person name="Ojeda Gomez J."/>
            <person name="Abdulle O.M."/>
            <person name="Duffy T."/>
            <person name="Neal C."/>
            <person name="Mantell J."/>
            <person name="Jepson M.A."/>
            <person name="Hendry K.R."/>
            <person name="Powell D."/>
            <person name="Stach J.E.M."/>
            <person name="Essex-Lopresti A.E."/>
            <person name="Willis C.L."/>
            <person name="Curnow P."/>
            <person name="Race P.R."/>
        </authorList>
    </citation>
    <scope>NUCLEOTIDE SEQUENCE [LARGE SCALE GENOMIC DNA]</scope>
    <source>
        <strain evidence="2 3">28ISP2-46</strain>
    </source>
</reference>
<sequence>MAGRAAFGRGWAATVARACTLAAAGGYVLAGVHPADVDENRHVLGAVLVLVVGNVGLLAGARAARPAELDDLRRAGLLLGAAGLAGTALFLARVDVGIGVGGMERVAVVPLFCWVSWAGLRVLRDCRPARLS</sequence>
<name>A0A7L6B2H6_9ACTN</name>
<evidence type="ECO:0008006" key="4">
    <source>
        <dbReference type="Google" id="ProtNLM"/>
    </source>
</evidence>
<keyword evidence="1" id="KW-1133">Transmembrane helix</keyword>
<feature type="transmembrane region" description="Helical" evidence="1">
    <location>
        <begin position="106"/>
        <end position="123"/>
    </location>
</feature>
<organism evidence="2 3">
    <name type="scientific">Micromonospora robiginosa</name>
    <dbReference type="NCBI Taxonomy" id="2749844"/>
    <lineage>
        <taxon>Bacteria</taxon>
        <taxon>Bacillati</taxon>
        <taxon>Actinomycetota</taxon>
        <taxon>Actinomycetes</taxon>
        <taxon>Micromonosporales</taxon>
        <taxon>Micromonosporaceae</taxon>
        <taxon>Micromonospora</taxon>
    </lineage>
</organism>
<dbReference type="KEGG" id="mfeu:H1D33_22240"/>
<dbReference type="AlphaFoldDB" id="A0A7L6B2H6"/>
<dbReference type="EMBL" id="CP059322">
    <property type="protein sequence ID" value="QLQ36041.1"/>
    <property type="molecule type" value="Genomic_DNA"/>
</dbReference>
<evidence type="ECO:0000256" key="1">
    <source>
        <dbReference type="SAM" id="Phobius"/>
    </source>
</evidence>
<proteinExistence type="predicted"/>
<keyword evidence="3" id="KW-1185">Reference proteome</keyword>
<dbReference type="Proteomes" id="UP000510844">
    <property type="component" value="Chromosome"/>
</dbReference>
<accession>A0A7L6B2H6</accession>
<keyword evidence="1" id="KW-0812">Transmembrane</keyword>
<reference evidence="3" key="1">
    <citation type="submission" date="2020-07" db="EMBL/GenBank/DDBJ databases">
        <title>A new Micromonospora strain with potent antibiotic activity isolated from the microbiome of a mid-Atlantic deep-sea sponge.</title>
        <authorList>
            <person name="Back C.R."/>
            <person name="Stennett H.L."/>
            <person name="Williams S.E."/>
            <person name="Wang L."/>
            <person name="Ojeda Gomez J."/>
            <person name="Abdulle O.M."/>
            <person name="Duffy T."/>
            <person name="Hendry K.R."/>
            <person name="Powell D."/>
            <person name="Stach J.E."/>
            <person name="Essex-Lopresti A.E."/>
            <person name="Willis C.L."/>
            <person name="Curnow P."/>
            <person name="Race P.R."/>
        </authorList>
    </citation>
    <scope>NUCLEOTIDE SEQUENCE [LARGE SCALE GENOMIC DNA]</scope>
    <source>
        <strain evidence="3">28ISP2-46</strain>
    </source>
</reference>
<gene>
    <name evidence="2" type="ORF">H1D33_22240</name>
</gene>
<evidence type="ECO:0000313" key="2">
    <source>
        <dbReference type="EMBL" id="QLQ36041.1"/>
    </source>
</evidence>
<protein>
    <recommendedName>
        <fullName evidence="4">DUF998 domain-containing protein</fullName>
    </recommendedName>
</protein>
<dbReference type="RefSeq" id="WP_181568561.1">
    <property type="nucleotide sequence ID" value="NZ_CP059322.2"/>
</dbReference>